<feature type="region of interest" description="Disordered" evidence="1">
    <location>
        <begin position="77"/>
        <end position="121"/>
    </location>
</feature>
<evidence type="ECO:0000256" key="1">
    <source>
        <dbReference type="SAM" id="MobiDB-lite"/>
    </source>
</evidence>
<gene>
    <name evidence="2" type="ORF">ABG768_014852</name>
</gene>
<evidence type="ECO:0000313" key="2">
    <source>
        <dbReference type="EMBL" id="KAK9954938.1"/>
    </source>
</evidence>
<dbReference type="EMBL" id="JAWDJR010000021">
    <property type="protein sequence ID" value="KAK9954938.1"/>
    <property type="molecule type" value="Genomic_DNA"/>
</dbReference>
<comment type="caution">
    <text evidence="2">The sequence shown here is derived from an EMBL/GenBank/DDBJ whole genome shotgun (WGS) entry which is preliminary data.</text>
</comment>
<organism evidence="2 3">
    <name type="scientific">Culter alburnus</name>
    <name type="common">Topmouth culter</name>
    <dbReference type="NCBI Taxonomy" id="194366"/>
    <lineage>
        <taxon>Eukaryota</taxon>
        <taxon>Metazoa</taxon>
        <taxon>Chordata</taxon>
        <taxon>Craniata</taxon>
        <taxon>Vertebrata</taxon>
        <taxon>Euteleostomi</taxon>
        <taxon>Actinopterygii</taxon>
        <taxon>Neopterygii</taxon>
        <taxon>Teleostei</taxon>
        <taxon>Ostariophysi</taxon>
        <taxon>Cypriniformes</taxon>
        <taxon>Xenocyprididae</taxon>
        <taxon>Xenocypridinae</taxon>
        <taxon>Culter</taxon>
    </lineage>
</organism>
<proteinExistence type="predicted"/>
<dbReference type="Proteomes" id="UP001479290">
    <property type="component" value="Unassembled WGS sequence"/>
</dbReference>
<name>A0AAW1Z2J9_CULAL</name>
<feature type="compositionally biased region" description="Polar residues" evidence="1">
    <location>
        <begin position="84"/>
        <end position="94"/>
    </location>
</feature>
<feature type="compositionally biased region" description="Basic and acidic residues" evidence="1">
    <location>
        <begin position="95"/>
        <end position="121"/>
    </location>
</feature>
<reference evidence="2 3" key="1">
    <citation type="submission" date="2024-05" db="EMBL/GenBank/DDBJ databases">
        <title>A high-quality chromosomal-level genome assembly of Topmouth culter (Culter alburnus).</title>
        <authorList>
            <person name="Zhao H."/>
        </authorList>
    </citation>
    <scope>NUCLEOTIDE SEQUENCE [LARGE SCALE GENOMIC DNA]</scope>
    <source>
        <strain evidence="2">CATC2023</strain>
        <tissue evidence="2">Muscle</tissue>
    </source>
</reference>
<evidence type="ECO:0000313" key="3">
    <source>
        <dbReference type="Proteomes" id="UP001479290"/>
    </source>
</evidence>
<keyword evidence="3" id="KW-1185">Reference proteome</keyword>
<accession>A0AAW1Z2J9</accession>
<protein>
    <submittedName>
        <fullName evidence="2">Uncharacterized protein</fullName>
    </submittedName>
</protein>
<sequence length="121" mass="13979">MVRRGANRTNREILTHDQNQAGVHIQTPAPVTVQMVSSNRIVRDQWILERNRKLDRKLGRENICEIKGKQNQKITKLDKEKLTGEQQETQNTLAENKEKGSTDTAEKSSNKERQVSSKERK</sequence>
<dbReference type="AlphaFoldDB" id="A0AAW1Z2J9"/>